<feature type="chain" id="PRO_5046305509" evidence="7">
    <location>
        <begin position="26"/>
        <end position="481"/>
    </location>
</feature>
<keyword evidence="5" id="KW-0720">Serine protease</keyword>
<keyword evidence="1" id="KW-0645">Protease</keyword>
<sequence length="481" mass="50892">MARSLSRTLATALALCLVLAAAAQAAPMLPDFRELAKQSGNAVVNISTEKTVQAAENPFNELFRNMPPGTPFDKFFDQFEKFHGRQQRPQKQRSLGSGFIISTDGYIVTNNHVVAEADVIRVNLQGASGKSNSYVANVIGTDEETDLALLKINAGNSLPVLPFGDSDNLEVGEWLLAIGNPFGLDHSVTAGILSAKGRDIRSGPFDNFLQTDASINPGNSGGPLLNMGGQVIGINTAIIASGQGIGFAIPSNMAERVIAQLRAEGKVRRGWIGVTIQDVDEATARALGLGEPRGALVGSVMPGEPADKAGLKPGDIVLKVEGDDVSDSSQLLRRIAALKPGDTTKLTLWRNGQTKTVNLTLGERTAEHLTAQRGDAAPEKSGKEQASAGLGMSVRPVSAEDARNLKLEEARGLLVVSVEGGKPAAEADIRAGDIILLANLKPVNTAADLTKVIEQDGKKRGAVMLQLMRRGQTFFRTVPLE</sequence>
<keyword evidence="10" id="KW-1185">Reference proteome</keyword>
<keyword evidence="3" id="KW-0677">Repeat</keyword>
<evidence type="ECO:0000259" key="8">
    <source>
        <dbReference type="PROSITE" id="PS50106"/>
    </source>
</evidence>
<gene>
    <name evidence="9" type="ORF">FVW20_08030</name>
</gene>
<dbReference type="EMBL" id="VRYY01000198">
    <property type="protein sequence ID" value="MBG3876960.1"/>
    <property type="molecule type" value="Genomic_DNA"/>
</dbReference>
<evidence type="ECO:0000256" key="6">
    <source>
        <dbReference type="SAM" id="MobiDB-lite"/>
    </source>
</evidence>
<keyword evidence="2 7" id="KW-0732">Signal</keyword>
<dbReference type="Gene3D" id="2.30.42.10">
    <property type="match status" value="2"/>
</dbReference>
<dbReference type="Pfam" id="PF13180">
    <property type="entry name" value="PDZ_2"/>
    <property type="match status" value="2"/>
</dbReference>
<dbReference type="InterPro" id="IPR001940">
    <property type="entry name" value="Peptidase_S1C"/>
</dbReference>
<dbReference type="InterPro" id="IPR051201">
    <property type="entry name" value="Chloro_Bact_Ser_Proteases"/>
</dbReference>
<dbReference type="PRINTS" id="PR00834">
    <property type="entry name" value="PROTEASES2C"/>
</dbReference>
<evidence type="ECO:0000256" key="1">
    <source>
        <dbReference type="ARBA" id="ARBA00022670"/>
    </source>
</evidence>
<evidence type="ECO:0000256" key="3">
    <source>
        <dbReference type="ARBA" id="ARBA00022737"/>
    </source>
</evidence>
<feature type="domain" description="PDZ" evidence="8">
    <location>
        <begin position="256"/>
        <end position="330"/>
    </location>
</feature>
<dbReference type="NCBIfam" id="TIGR02037">
    <property type="entry name" value="degP_htrA_DO"/>
    <property type="match status" value="1"/>
</dbReference>
<evidence type="ECO:0000256" key="4">
    <source>
        <dbReference type="ARBA" id="ARBA00022801"/>
    </source>
</evidence>
<dbReference type="InterPro" id="IPR036034">
    <property type="entry name" value="PDZ_sf"/>
</dbReference>
<feature type="signal peptide" evidence="7">
    <location>
        <begin position="1"/>
        <end position="25"/>
    </location>
</feature>
<dbReference type="RefSeq" id="WP_196609007.1">
    <property type="nucleotide sequence ID" value="NZ_VRYY01000198.1"/>
</dbReference>
<evidence type="ECO:0000313" key="9">
    <source>
        <dbReference type="EMBL" id="MBG3876960.1"/>
    </source>
</evidence>
<dbReference type="SUPFAM" id="SSF50494">
    <property type="entry name" value="Trypsin-like serine proteases"/>
    <property type="match status" value="1"/>
</dbReference>
<dbReference type="InterPro" id="IPR011782">
    <property type="entry name" value="Pept_S1C_Do"/>
</dbReference>
<name>A0ABS0J3D9_9BACT</name>
<dbReference type="PANTHER" id="PTHR43343:SF3">
    <property type="entry name" value="PROTEASE DO-LIKE 8, CHLOROPLASTIC"/>
    <property type="match status" value="1"/>
</dbReference>
<dbReference type="Pfam" id="PF13365">
    <property type="entry name" value="Trypsin_2"/>
    <property type="match status" value="1"/>
</dbReference>
<dbReference type="Gene3D" id="2.40.10.120">
    <property type="match status" value="1"/>
</dbReference>
<feature type="domain" description="PDZ" evidence="8">
    <location>
        <begin position="375"/>
        <end position="471"/>
    </location>
</feature>
<protein>
    <submittedName>
        <fullName evidence="9">DegQ family serine endoprotease</fullName>
    </submittedName>
</protein>
<dbReference type="PANTHER" id="PTHR43343">
    <property type="entry name" value="PEPTIDASE S12"/>
    <property type="match status" value="1"/>
</dbReference>
<dbReference type="SUPFAM" id="SSF50156">
    <property type="entry name" value="PDZ domain-like"/>
    <property type="match status" value="2"/>
</dbReference>
<evidence type="ECO:0000256" key="7">
    <source>
        <dbReference type="SAM" id="SignalP"/>
    </source>
</evidence>
<proteinExistence type="predicted"/>
<evidence type="ECO:0000313" key="10">
    <source>
        <dbReference type="Proteomes" id="UP001194469"/>
    </source>
</evidence>
<reference evidence="9 10" key="1">
    <citation type="submission" date="2019-08" db="EMBL/GenBank/DDBJ databases">
        <authorList>
            <person name="Luo N."/>
        </authorList>
    </citation>
    <scope>NUCLEOTIDE SEQUENCE [LARGE SCALE GENOMIC DNA]</scope>
    <source>
        <strain evidence="9 10">NCIMB 9442</strain>
    </source>
</reference>
<feature type="region of interest" description="Disordered" evidence="6">
    <location>
        <begin position="370"/>
        <end position="390"/>
    </location>
</feature>
<dbReference type="SMART" id="SM00228">
    <property type="entry name" value="PDZ"/>
    <property type="match status" value="2"/>
</dbReference>
<dbReference type="PROSITE" id="PS50106">
    <property type="entry name" value="PDZ"/>
    <property type="match status" value="2"/>
</dbReference>
<accession>A0ABS0J3D9</accession>
<evidence type="ECO:0000256" key="2">
    <source>
        <dbReference type="ARBA" id="ARBA00022729"/>
    </source>
</evidence>
<dbReference type="InterPro" id="IPR001478">
    <property type="entry name" value="PDZ"/>
</dbReference>
<organism evidence="9 10">
    <name type="scientific">Nitratidesulfovibrio oxamicus</name>
    <dbReference type="NCBI Taxonomy" id="32016"/>
    <lineage>
        <taxon>Bacteria</taxon>
        <taxon>Pseudomonadati</taxon>
        <taxon>Thermodesulfobacteriota</taxon>
        <taxon>Desulfovibrionia</taxon>
        <taxon>Desulfovibrionales</taxon>
        <taxon>Desulfovibrionaceae</taxon>
        <taxon>Nitratidesulfovibrio</taxon>
    </lineage>
</organism>
<comment type="caution">
    <text evidence="9">The sequence shown here is derived from an EMBL/GenBank/DDBJ whole genome shotgun (WGS) entry which is preliminary data.</text>
</comment>
<dbReference type="InterPro" id="IPR009003">
    <property type="entry name" value="Peptidase_S1_PA"/>
</dbReference>
<dbReference type="CDD" id="cd10839">
    <property type="entry name" value="cpPDZ1_DegP-like"/>
    <property type="match status" value="1"/>
</dbReference>
<dbReference type="Proteomes" id="UP001194469">
    <property type="component" value="Unassembled WGS sequence"/>
</dbReference>
<evidence type="ECO:0000256" key="5">
    <source>
        <dbReference type="ARBA" id="ARBA00022825"/>
    </source>
</evidence>
<keyword evidence="4" id="KW-0378">Hydrolase</keyword>